<dbReference type="Gene3D" id="3.30.230.10">
    <property type="match status" value="1"/>
</dbReference>
<evidence type="ECO:0000259" key="11">
    <source>
        <dbReference type="Pfam" id="PF00288"/>
    </source>
</evidence>
<dbReference type="InterPro" id="IPR006203">
    <property type="entry name" value="GHMP_knse_ATP-bd_CS"/>
</dbReference>
<keyword evidence="9" id="KW-0119">Carbohydrate metabolism</keyword>
<evidence type="ECO:0000313" key="15">
    <source>
        <dbReference type="Proteomes" id="UP000222106"/>
    </source>
</evidence>
<dbReference type="InterPro" id="IPR036554">
    <property type="entry name" value="GHMP_kinase_C_sf"/>
</dbReference>
<dbReference type="Pfam" id="PF00288">
    <property type="entry name" value="GHMP_kinases_N"/>
    <property type="match status" value="1"/>
</dbReference>
<dbReference type="SUPFAM" id="SSF54211">
    <property type="entry name" value="Ribosomal protein S5 domain 2-like"/>
    <property type="match status" value="1"/>
</dbReference>
<evidence type="ECO:0000259" key="13">
    <source>
        <dbReference type="Pfam" id="PF10509"/>
    </source>
</evidence>
<dbReference type="GO" id="GO:0004335">
    <property type="term" value="F:galactokinase activity"/>
    <property type="evidence" value="ECO:0007669"/>
    <property type="project" value="UniProtKB-UniRule"/>
</dbReference>
<dbReference type="Proteomes" id="UP000222106">
    <property type="component" value="Unassembled WGS sequence"/>
</dbReference>
<keyword evidence="4" id="KW-0547">Nucleotide-binding</keyword>
<dbReference type="PRINTS" id="PR00473">
    <property type="entry name" value="GALCTOKINASE"/>
</dbReference>
<feature type="domain" description="GHMP kinase N-terminal" evidence="11">
    <location>
        <begin position="110"/>
        <end position="206"/>
    </location>
</feature>
<evidence type="ECO:0000256" key="1">
    <source>
        <dbReference type="ARBA" id="ARBA00006566"/>
    </source>
</evidence>
<evidence type="ECO:0000256" key="6">
    <source>
        <dbReference type="ARBA" id="ARBA00022840"/>
    </source>
</evidence>
<dbReference type="SUPFAM" id="SSF55060">
    <property type="entry name" value="GHMP Kinase, C-terminal domain"/>
    <property type="match status" value="1"/>
</dbReference>
<sequence>MTADLLPAWDDAAGAARVRHLFAGTFEGEPEGVWAAPGRVNVVGEHTDYNGGLCLPVALPHRTFVAAVARPGTRRLRLVSAQEPGPPREIDLDDVGPVGTAGEVHGWAAYVAGVLWALEAEGLAAGLPGLDVAVDSCVPAGAGLSSSAALECAVVVAVDELAGLGLAGSVDAPDDAGRARLAAACVRAENEIAGAPTGGMDQAAALRARAGHALLLDCRDGQVEHVPLDLTVSGLELLVTDTRAEHRLVDGQYARRREVCEEAARRLGVPDLRTVADAVMGGETTLDEVLSRLADSEERARVRHVVTEIERVRLLVARLRDDPAGPLRGWSLNRVAETLDASHESLRDDYEVSSPELDLAVAAARGAGAHGARMTGGGFGGSTIALVEADAAGAVTTAVADAFGRAGLAAPGFLHATASDPAGRVRG</sequence>
<evidence type="ECO:0000256" key="9">
    <source>
        <dbReference type="ARBA" id="ARBA00023277"/>
    </source>
</evidence>
<dbReference type="GO" id="GO:0005829">
    <property type="term" value="C:cytosol"/>
    <property type="evidence" value="ECO:0007669"/>
    <property type="project" value="TreeGrafter"/>
</dbReference>
<dbReference type="Pfam" id="PF10509">
    <property type="entry name" value="GalKase_gal_bdg"/>
    <property type="match status" value="1"/>
</dbReference>
<dbReference type="GO" id="GO:0005524">
    <property type="term" value="F:ATP binding"/>
    <property type="evidence" value="ECO:0007669"/>
    <property type="project" value="UniProtKB-UniRule"/>
</dbReference>
<accession>A0A2A9EQR6</accession>
<evidence type="ECO:0000256" key="5">
    <source>
        <dbReference type="ARBA" id="ARBA00022777"/>
    </source>
</evidence>
<dbReference type="Pfam" id="PF08544">
    <property type="entry name" value="GHMP_kinases_C"/>
    <property type="match status" value="1"/>
</dbReference>
<keyword evidence="8" id="KW-0299">Galactose metabolism</keyword>
<dbReference type="PROSITE" id="PS00627">
    <property type="entry name" value="GHMP_KINASES_ATP"/>
    <property type="match status" value="1"/>
</dbReference>
<dbReference type="InterPro" id="IPR006204">
    <property type="entry name" value="GHMP_kinase_N_dom"/>
</dbReference>
<dbReference type="InterPro" id="IPR013750">
    <property type="entry name" value="GHMP_kinase_C_dom"/>
</dbReference>
<evidence type="ECO:0000256" key="3">
    <source>
        <dbReference type="ARBA" id="ARBA00022723"/>
    </source>
</evidence>
<protein>
    <recommendedName>
        <fullName evidence="10">Galactokinase</fullName>
        <ecNumber evidence="10">2.7.1.6</ecNumber>
    </recommendedName>
</protein>
<proteinExistence type="inferred from homology"/>
<evidence type="ECO:0000256" key="4">
    <source>
        <dbReference type="ARBA" id="ARBA00022741"/>
    </source>
</evidence>
<dbReference type="GO" id="GO:0006012">
    <property type="term" value="P:galactose metabolic process"/>
    <property type="evidence" value="ECO:0007669"/>
    <property type="project" value="UniProtKB-UniRule"/>
</dbReference>
<dbReference type="InterPro" id="IPR020568">
    <property type="entry name" value="Ribosomal_Su5_D2-typ_SF"/>
</dbReference>
<dbReference type="PANTHER" id="PTHR10457">
    <property type="entry name" value="MEVALONATE KINASE/GALACTOKINASE"/>
    <property type="match status" value="1"/>
</dbReference>
<dbReference type="AlphaFoldDB" id="A0A2A9EQR6"/>
<dbReference type="PRINTS" id="PR00959">
    <property type="entry name" value="MEVGALKINASE"/>
</dbReference>
<dbReference type="InterPro" id="IPR019539">
    <property type="entry name" value="GalKase_N"/>
</dbReference>
<dbReference type="InterPro" id="IPR006206">
    <property type="entry name" value="Mevalonate/galactokinase"/>
</dbReference>
<dbReference type="RefSeq" id="WP_098484448.1">
    <property type="nucleotide sequence ID" value="NZ_PDJI01000004.1"/>
</dbReference>
<evidence type="ECO:0000313" key="14">
    <source>
        <dbReference type="EMBL" id="PFG40549.1"/>
    </source>
</evidence>
<dbReference type="PANTHER" id="PTHR10457:SF7">
    <property type="entry name" value="GALACTOKINASE-RELATED"/>
    <property type="match status" value="1"/>
</dbReference>
<comment type="similarity">
    <text evidence="1">Belongs to the GHMP kinase family. GalK subfamily.</text>
</comment>
<evidence type="ECO:0000259" key="12">
    <source>
        <dbReference type="Pfam" id="PF08544"/>
    </source>
</evidence>
<dbReference type="EMBL" id="PDJI01000004">
    <property type="protein sequence ID" value="PFG40549.1"/>
    <property type="molecule type" value="Genomic_DNA"/>
</dbReference>
<dbReference type="InterPro" id="IPR014721">
    <property type="entry name" value="Ribsml_uS5_D2-typ_fold_subgr"/>
</dbReference>
<evidence type="ECO:0000256" key="8">
    <source>
        <dbReference type="ARBA" id="ARBA00023144"/>
    </source>
</evidence>
<dbReference type="FunFam" id="3.30.70.890:FF:000001">
    <property type="entry name" value="Galactokinase"/>
    <property type="match status" value="1"/>
</dbReference>
<keyword evidence="7" id="KW-0460">Magnesium</keyword>
<dbReference type="GO" id="GO:0046872">
    <property type="term" value="F:metal ion binding"/>
    <property type="evidence" value="ECO:0007669"/>
    <property type="project" value="UniProtKB-KW"/>
</dbReference>
<feature type="domain" description="GHMP kinase C-terminal" evidence="12">
    <location>
        <begin position="333"/>
        <end position="403"/>
    </location>
</feature>
<organism evidence="14 15">
    <name type="scientific">Georgenia soli</name>
    <dbReference type="NCBI Taxonomy" id="638953"/>
    <lineage>
        <taxon>Bacteria</taxon>
        <taxon>Bacillati</taxon>
        <taxon>Actinomycetota</taxon>
        <taxon>Actinomycetes</taxon>
        <taxon>Micrococcales</taxon>
        <taxon>Bogoriellaceae</taxon>
        <taxon>Georgenia</taxon>
    </lineage>
</organism>
<dbReference type="PIRSF" id="PIRSF000530">
    <property type="entry name" value="Galactokinase"/>
    <property type="match status" value="1"/>
</dbReference>
<dbReference type="Gene3D" id="3.30.70.890">
    <property type="entry name" value="GHMP kinase, C-terminal domain"/>
    <property type="match status" value="1"/>
</dbReference>
<dbReference type="NCBIfam" id="TIGR00131">
    <property type="entry name" value="gal_kin"/>
    <property type="match status" value="1"/>
</dbReference>
<keyword evidence="3" id="KW-0479">Metal-binding</keyword>
<feature type="domain" description="Galactokinase N-terminal" evidence="13">
    <location>
        <begin position="21"/>
        <end position="67"/>
    </location>
</feature>
<evidence type="ECO:0000256" key="10">
    <source>
        <dbReference type="NCBIfam" id="TIGR00131"/>
    </source>
</evidence>
<name>A0A2A9EQR6_9MICO</name>
<comment type="caution">
    <text evidence="14">The sequence shown here is derived from an EMBL/GenBank/DDBJ whole genome shotgun (WGS) entry which is preliminary data.</text>
</comment>
<evidence type="ECO:0000256" key="7">
    <source>
        <dbReference type="ARBA" id="ARBA00022842"/>
    </source>
</evidence>
<keyword evidence="15" id="KW-1185">Reference proteome</keyword>
<dbReference type="InterPro" id="IPR000705">
    <property type="entry name" value="Galactokinase"/>
</dbReference>
<keyword evidence="5 14" id="KW-0418">Kinase</keyword>
<reference evidence="14 15" key="1">
    <citation type="submission" date="2017-10" db="EMBL/GenBank/DDBJ databases">
        <title>Sequencing the genomes of 1000 actinobacteria strains.</title>
        <authorList>
            <person name="Klenk H.-P."/>
        </authorList>
    </citation>
    <scope>NUCLEOTIDE SEQUENCE [LARGE SCALE GENOMIC DNA]</scope>
    <source>
        <strain evidence="14 15">DSM 21838</strain>
    </source>
</reference>
<gene>
    <name evidence="14" type="ORF">ATJ97_3079</name>
</gene>
<keyword evidence="6" id="KW-0067">ATP-binding</keyword>
<evidence type="ECO:0000256" key="2">
    <source>
        <dbReference type="ARBA" id="ARBA00022679"/>
    </source>
</evidence>
<dbReference type="EC" id="2.7.1.6" evidence="10"/>
<keyword evidence="2" id="KW-0808">Transferase</keyword>
<dbReference type="OrthoDB" id="250531at2"/>